<keyword evidence="4" id="KW-1003">Cell membrane</keyword>
<keyword evidence="5 10" id="KW-0812">Transmembrane</keyword>
<evidence type="ECO:0000256" key="3">
    <source>
        <dbReference type="ARBA" id="ARBA00022449"/>
    </source>
</evidence>
<feature type="domain" description="Na+/H+ antiporter MnhB subunit-related protein" evidence="14">
    <location>
        <begin position="827"/>
        <end position="950"/>
    </location>
</feature>
<keyword evidence="7 11" id="KW-1133">Transmembrane helix</keyword>
<feature type="transmembrane region" description="Helical" evidence="11">
    <location>
        <begin position="246"/>
        <end position="268"/>
    </location>
</feature>
<dbReference type="GO" id="GO:0005886">
    <property type="term" value="C:plasma membrane"/>
    <property type="evidence" value="ECO:0007669"/>
    <property type="project" value="UniProtKB-SubCell"/>
</dbReference>
<dbReference type="RefSeq" id="WP_183750965.1">
    <property type="nucleotide sequence ID" value="NZ_JACICC010000002.1"/>
</dbReference>
<feature type="transmembrane region" description="Helical" evidence="11">
    <location>
        <begin position="414"/>
        <end position="440"/>
    </location>
</feature>
<feature type="transmembrane region" description="Helical" evidence="11">
    <location>
        <begin position="6"/>
        <end position="24"/>
    </location>
</feature>
<feature type="domain" description="MrpA C-terminal/MbhE" evidence="16">
    <location>
        <begin position="707"/>
        <end position="803"/>
    </location>
</feature>
<dbReference type="InterPro" id="IPR046806">
    <property type="entry name" value="MrpA_C/MbhE"/>
</dbReference>
<name>A0A7W5Z341_9HYPH</name>
<evidence type="ECO:0000256" key="11">
    <source>
        <dbReference type="SAM" id="Phobius"/>
    </source>
</evidence>
<feature type="transmembrane region" description="Helical" evidence="11">
    <location>
        <begin position="81"/>
        <end position="101"/>
    </location>
</feature>
<dbReference type="InterPro" id="IPR001516">
    <property type="entry name" value="Proton_antipo_N"/>
</dbReference>
<keyword evidence="8" id="KW-0406">Ion transport</keyword>
<feature type="transmembrane region" description="Helical" evidence="11">
    <location>
        <begin position="666"/>
        <end position="688"/>
    </location>
</feature>
<comment type="subcellular location">
    <subcellularLocation>
        <location evidence="1">Cell membrane</location>
        <topology evidence="1">Multi-pass membrane protein</topology>
    </subcellularLocation>
    <subcellularLocation>
        <location evidence="10">Membrane</location>
        <topology evidence="10">Multi-pass membrane protein</topology>
    </subcellularLocation>
</comment>
<dbReference type="InterPro" id="IPR001750">
    <property type="entry name" value="ND/Mrp_TM"/>
</dbReference>
<feature type="transmembrane region" description="Helical" evidence="11">
    <location>
        <begin position="166"/>
        <end position="189"/>
    </location>
</feature>
<feature type="domain" description="NADH:quinone oxidoreductase/Mrp antiporter transmembrane" evidence="12">
    <location>
        <begin position="130"/>
        <end position="400"/>
    </location>
</feature>
<accession>A0A7W5Z341</accession>
<dbReference type="Pfam" id="PF00361">
    <property type="entry name" value="Proton_antipo_M"/>
    <property type="match status" value="1"/>
</dbReference>
<feature type="transmembrane region" description="Helical" evidence="11">
    <location>
        <begin position="854"/>
        <end position="874"/>
    </location>
</feature>
<dbReference type="Pfam" id="PF20501">
    <property type="entry name" value="MbhE"/>
    <property type="match status" value="1"/>
</dbReference>
<evidence type="ECO:0000256" key="4">
    <source>
        <dbReference type="ARBA" id="ARBA00022475"/>
    </source>
</evidence>
<evidence type="ECO:0000256" key="9">
    <source>
        <dbReference type="ARBA" id="ARBA00023136"/>
    </source>
</evidence>
<feature type="transmembrane region" description="Helical" evidence="11">
    <location>
        <begin position="615"/>
        <end position="633"/>
    </location>
</feature>
<dbReference type="Pfam" id="PF00662">
    <property type="entry name" value="Proton_antipo_N"/>
    <property type="match status" value="1"/>
</dbReference>
<feature type="transmembrane region" description="Helical" evidence="11">
    <location>
        <begin position="113"/>
        <end position="131"/>
    </location>
</feature>
<dbReference type="PANTHER" id="PTHR43373:SF1">
    <property type="entry name" value="NA(+)_H(+) ANTIPORTER SUBUNIT A"/>
    <property type="match status" value="1"/>
</dbReference>
<feature type="transmembrane region" description="Helical" evidence="11">
    <location>
        <begin position="209"/>
        <end position="234"/>
    </location>
</feature>
<feature type="domain" description="MrpA C-terminal/MbhD" evidence="15">
    <location>
        <begin position="624"/>
        <end position="689"/>
    </location>
</feature>
<protein>
    <submittedName>
        <fullName evidence="17">Multicomponent K+:H+ antiporter subunit A</fullName>
    </submittedName>
</protein>
<keyword evidence="3" id="KW-0050">Antiport</keyword>
<evidence type="ECO:0000259" key="12">
    <source>
        <dbReference type="Pfam" id="PF00361"/>
    </source>
</evidence>
<feature type="transmembrane region" description="Helical" evidence="11">
    <location>
        <begin position="31"/>
        <end position="51"/>
    </location>
</feature>
<dbReference type="EMBL" id="JACICC010000002">
    <property type="protein sequence ID" value="MBB3808950.1"/>
    <property type="molecule type" value="Genomic_DNA"/>
</dbReference>
<evidence type="ECO:0000256" key="1">
    <source>
        <dbReference type="ARBA" id="ARBA00004651"/>
    </source>
</evidence>
<dbReference type="Pfam" id="PF04039">
    <property type="entry name" value="MnhB"/>
    <property type="match status" value="1"/>
</dbReference>
<feature type="transmembrane region" description="Helical" evidence="11">
    <location>
        <begin position="578"/>
        <end position="595"/>
    </location>
</feature>
<dbReference type="GO" id="GO:1902600">
    <property type="term" value="P:proton transmembrane transport"/>
    <property type="evidence" value="ECO:0007669"/>
    <property type="project" value="UniProtKB-KW"/>
</dbReference>
<dbReference type="Proteomes" id="UP000537592">
    <property type="component" value="Unassembled WGS sequence"/>
</dbReference>
<feature type="transmembrane region" description="Helical" evidence="11">
    <location>
        <begin position="830"/>
        <end position="848"/>
    </location>
</feature>
<evidence type="ECO:0000259" key="16">
    <source>
        <dbReference type="Pfam" id="PF20501"/>
    </source>
</evidence>
<feature type="transmembrane region" description="Helical" evidence="11">
    <location>
        <begin position="461"/>
        <end position="486"/>
    </location>
</feature>
<dbReference type="Pfam" id="PF13244">
    <property type="entry name" value="MbhD"/>
    <property type="match status" value="1"/>
</dbReference>
<sequence>MWDEARLFLLICLPFLGSVVVASLPRDARDAACLLTGLVALTCTLVIASFYSTMSEGTVVSTTIEWLPTIGLNFILRLDGFAWIMAGLVGLIGFLVVVYARYYMSPEDPVPRFFSFFLSFFGAMLGVVLSGNLIQMVFFWELTSLFSFLLIGYWSHNPGAREGARMALTVTGIGGLCLLAGVLILGHIVGSYDLDKVLAAGDKIRSDSLYRPALVLILLGALTKSAQFPFHFWLPHAMAAPTPVSAYLHSATMVKVGVFLMARLWPVLAGTEPWFWIVGGAGVCTLLLGAYIAIFQQDLKGLLAYSTISHLGLITLMLGLGSPLGVVAAVFHLLNHAIFKASLFMAAGIIDHETGSRDLRRLSGLIRYMPITATLAMVAGAAMAGVPLLNGFLSKEMFFAETIVEHVDSVFDEALPFLAVVASMFSVAYSLRFILGVFFGPPPVGLPRKPHEPPHWMRFPMEFLVLLCLLIGIFPTFTIGPILHIGVSAILGDRLPYYSLAIWHGFNYPLLMSIIAMIGGILVYLLLRGYLAQGEEGPPLLRGLKGQRIFERIMVTVSWKWARQLEALFGTRRLQPQLRLLVFMALAAATLTLYFDGFGPLWLSFAGLDLHGFDTAFALMWLVGICCAVGAASEAKYHRLAALAMLGGAGLATCITFVWLSAPDLALTQLLVEIVTTVLLLLGLRWMPKRIKEVDALTPVPLNVRARRAWDLVVAIAAGTGIAMLSYAVMTQPMPDSISSFFLERAYSEGGGTNVVNVILVDFRGFDTLGEITVLAIVALTVFALLRRFRPAPESMAMPEQQQLQIAYDDAHPDRNVGQTVAEYMAIPRLIMLWLFPVIAVVAVYLLMRGHDLPGGGFAAGVAMSISFILQYMASDTRWVEDRLRILPVRWMGIGLLAATCTGLGAWLFDYPFLTSHFQYLELPVLGKIPMASALLFDLGVYSLVVGATVLMLIAIAHQSIRTPKLPRKKLAASTTGGQ</sequence>
<gene>
    <name evidence="17" type="ORF">FHS81_001020</name>
</gene>
<feature type="transmembrane region" description="Helical" evidence="11">
    <location>
        <begin position="371"/>
        <end position="394"/>
    </location>
</feature>
<keyword evidence="18" id="KW-1185">Reference proteome</keyword>
<evidence type="ECO:0000256" key="7">
    <source>
        <dbReference type="ARBA" id="ARBA00022989"/>
    </source>
</evidence>
<dbReference type="NCBIfam" id="TIGR00943">
    <property type="entry name" value="2a6301s02"/>
    <property type="match status" value="1"/>
</dbReference>
<evidence type="ECO:0000259" key="14">
    <source>
        <dbReference type="Pfam" id="PF04039"/>
    </source>
</evidence>
<dbReference type="GO" id="GO:0008324">
    <property type="term" value="F:monoatomic cation transmembrane transporter activity"/>
    <property type="evidence" value="ECO:0007669"/>
    <property type="project" value="InterPro"/>
</dbReference>
<keyword evidence="9 11" id="KW-0472">Membrane</keyword>
<organism evidence="17 18">
    <name type="scientific">Pseudochelatococcus contaminans</name>
    <dbReference type="NCBI Taxonomy" id="1538103"/>
    <lineage>
        <taxon>Bacteria</taxon>
        <taxon>Pseudomonadati</taxon>
        <taxon>Pseudomonadota</taxon>
        <taxon>Alphaproteobacteria</taxon>
        <taxon>Hyphomicrobiales</taxon>
        <taxon>Chelatococcaceae</taxon>
        <taxon>Pseudochelatococcus</taxon>
    </lineage>
</organism>
<evidence type="ECO:0000313" key="18">
    <source>
        <dbReference type="Proteomes" id="UP000537592"/>
    </source>
</evidence>
<feature type="transmembrane region" description="Helical" evidence="11">
    <location>
        <begin position="506"/>
        <end position="527"/>
    </location>
</feature>
<dbReference type="PRINTS" id="PR01434">
    <property type="entry name" value="NADHDHGNASE5"/>
</dbReference>
<reference evidence="17 18" key="1">
    <citation type="submission" date="2020-08" db="EMBL/GenBank/DDBJ databases">
        <title>Genomic Encyclopedia of Type Strains, Phase IV (KMG-IV): sequencing the most valuable type-strain genomes for metagenomic binning, comparative biology and taxonomic classification.</title>
        <authorList>
            <person name="Goeker M."/>
        </authorList>
    </citation>
    <scope>NUCLEOTIDE SEQUENCE [LARGE SCALE GENOMIC DNA]</scope>
    <source>
        <strain evidence="17 18">DSM 28760</strain>
    </source>
</reference>
<feature type="transmembrane region" description="Helical" evidence="11">
    <location>
        <begin position="886"/>
        <end position="909"/>
    </location>
</feature>
<feature type="transmembrane region" description="Helical" evidence="11">
    <location>
        <begin position="709"/>
        <end position="730"/>
    </location>
</feature>
<evidence type="ECO:0000256" key="10">
    <source>
        <dbReference type="RuleBase" id="RU000320"/>
    </source>
</evidence>
<feature type="transmembrane region" description="Helical" evidence="11">
    <location>
        <begin position="768"/>
        <end position="786"/>
    </location>
</feature>
<feature type="domain" description="NADH-Ubiquinone oxidoreductase (complex I) chain 5 N-terminal" evidence="13">
    <location>
        <begin position="70"/>
        <end position="114"/>
    </location>
</feature>
<comment type="caution">
    <text evidence="17">The sequence shown here is derived from an EMBL/GenBank/DDBJ whole genome shotgun (WGS) entry which is preliminary data.</text>
</comment>
<dbReference type="NCBIfam" id="NF009288">
    <property type="entry name" value="PRK12648.1"/>
    <property type="match status" value="1"/>
</dbReference>
<dbReference type="InterPro" id="IPR005281">
    <property type="entry name" value="CPA3_sub_B"/>
</dbReference>
<feature type="transmembrane region" description="Helical" evidence="11">
    <location>
        <begin position="929"/>
        <end position="956"/>
    </location>
</feature>
<evidence type="ECO:0000256" key="6">
    <source>
        <dbReference type="ARBA" id="ARBA00022781"/>
    </source>
</evidence>
<dbReference type="InterPro" id="IPR025383">
    <property type="entry name" value="MrpA_C/MbhD"/>
</dbReference>
<evidence type="ECO:0000313" key="17">
    <source>
        <dbReference type="EMBL" id="MBB3808950.1"/>
    </source>
</evidence>
<evidence type="ECO:0000256" key="8">
    <source>
        <dbReference type="ARBA" id="ARBA00023065"/>
    </source>
</evidence>
<feature type="transmembrane region" description="Helical" evidence="11">
    <location>
        <begin position="274"/>
        <end position="295"/>
    </location>
</feature>
<dbReference type="InterPro" id="IPR007182">
    <property type="entry name" value="MnhB"/>
</dbReference>
<evidence type="ECO:0000259" key="15">
    <source>
        <dbReference type="Pfam" id="PF13244"/>
    </source>
</evidence>
<feature type="transmembrane region" description="Helical" evidence="11">
    <location>
        <begin position="640"/>
        <end position="660"/>
    </location>
</feature>
<evidence type="ECO:0000259" key="13">
    <source>
        <dbReference type="Pfam" id="PF00662"/>
    </source>
</evidence>
<keyword evidence="6" id="KW-0375">Hydrogen ion transport</keyword>
<dbReference type="GO" id="GO:0015297">
    <property type="term" value="F:antiporter activity"/>
    <property type="evidence" value="ECO:0007669"/>
    <property type="project" value="UniProtKB-KW"/>
</dbReference>
<evidence type="ECO:0000256" key="2">
    <source>
        <dbReference type="ARBA" id="ARBA00022448"/>
    </source>
</evidence>
<dbReference type="PANTHER" id="PTHR43373">
    <property type="entry name" value="NA(+)/H(+) ANTIPORTER SUBUNIT"/>
    <property type="match status" value="1"/>
</dbReference>
<dbReference type="InterPro" id="IPR050616">
    <property type="entry name" value="CPA3_Na-H_Antiporter_A"/>
</dbReference>
<evidence type="ECO:0000256" key="5">
    <source>
        <dbReference type="ARBA" id="ARBA00022692"/>
    </source>
</evidence>
<keyword evidence="2" id="KW-0813">Transport</keyword>
<dbReference type="AlphaFoldDB" id="A0A7W5Z341"/>
<proteinExistence type="predicted"/>